<protein>
    <recommendedName>
        <fullName evidence="6">RING-type domain-containing protein</fullName>
    </recommendedName>
</protein>
<feature type="region of interest" description="Disordered" evidence="5">
    <location>
        <begin position="271"/>
        <end position="342"/>
    </location>
</feature>
<evidence type="ECO:0000259" key="6">
    <source>
        <dbReference type="PROSITE" id="PS50089"/>
    </source>
</evidence>
<dbReference type="InterPro" id="IPR013083">
    <property type="entry name" value="Znf_RING/FYVE/PHD"/>
</dbReference>
<evidence type="ECO:0000313" key="8">
    <source>
        <dbReference type="Proteomes" id="UP001489004"/>
    </source>
</evidence>
<sequence length="342" mass="37507">MRTCSICLGSLEPVQEAFLNDCFHCFCFKCILQWNEAQRAHPPAEGARYTCPLCKTAYTSIIHDCSDNSYRRHQVDDSANSSDGTAIALSFTQRLRRSVYFTAAATDQQPLTGQQLARLRDPSRLHKPELQKWVQRELQALLLEADVDLVVQHVLGTMQALAAPQPNHRKAAKRTAIMRPNPKLALPATAGTTSPNTAAVSAPQPVHPDHQQAWLAAIATAARPYLFGHAQRFASELVRFVALDVTVSTIDLLVFGEETMRHAQQAQIPGLERGGDTDAQDPRTNNQQQGPAHHDGDGYEQPASESSHSDPSESPSYAGHGDSDSDGYLDILLTAGKRRRVA</sequence>
<keyword evidence="3" id="KW-0862">Zinc</keyword>
<dbReference type="Pfam" id="PF13639">
    <property type="entry name" value="zf-RING_2"/>
    <property type="match status" value="1"/>
</dbReference>
<name>A0AAW1PDP7_9CHLO</name>
<dbReference type="InterPro" id="IPR017907">
    <property type="entry name" value="Znf_RING_CS"/>
</dbReference>
<keyword evidence="2 4" id="KW-0863">Zinc-finger</keyword>
<keyword evidence="1" id="KW-0479">Metal-binding</keyword>
<dbReference type="PANTHER" id="PTHR47692">
    <property type="entry name" value="RING/U-BOX SUPERFAMILY PROTEIN"/>
    <property type="match status" value="1"/>
</dbReference>
<accession>A0AAW1PDP7</accession>
<dbReference type="AlphaFoldDB" id="A0AAW1PDP7"/>
<gene>
    <name evidence="7" type="ORF">WJX72_005822</name>
</gene>
<reference evidence="7 8" key="1">
    <citation type="journal article" date="2024" name="Nat. Commun.">
        <title>Phylogenomics reveals the evolutionary origins of lichenization in chlorophyte algae.</title>
        <authorList>
            <person name="Puginier C."/>
            <person name="Libourel C."/>
            <person name="Otte J."/>
            <person name="Skaloud P."/>
            <person name="Haon M."/>
            <person name="Grisel S."/>
            <person name="Petersen M."/>
            <person name="Berrin J.G."/>
            <person name="Delaux P.M."/>
            <person name="Dal Grande F."/>
            <person name="Keller J."/>
        </authorList>
    </citation>
    <scope>NUCLEOTIDE SEQUENCE [LARGE SCALE GENOMIC DNA]</scope>
    <source>
        <strain evidence="7 8">SAG 2043</strain>
    </source>
</reference>
<feature type="domain" description="RING-type" evidence="6">
    <location>
        <begin position="4"/>
        <end position="55"/>
    </location>
</feature>
<evidence type="ECO:0000313" key="7">
    <source>
        <dbReference type="EMBL" id="KAK9811556.1"/>
    </source>
</evidence>
<evidence type="ECO:0000256" key="4">
    <source>
        <dbReference type="PROSITE-ProRule" id="PRU00175"/>
    </source>
</evidence>
<dbReference type="InterPro" id="IPR001841">
    <property type="entry name" value="Znf_RING"/>
</dbReference>
<evidence type="ECO:0000256" key="2">
    <source>
        <dbReference type="ARBA" id="ARBA00022771"/>
    </source>
</evidence>
<keyword evidence="8" id="KW-1185">Reference proteome</keyword>
<comment type="caution">
    <text evidence="7">The sequence shown here is derived from an EMBL/GenBank/DDBJ whole genome shotgun (WGS) entry which is preliminary data.</text>
</comment>
<proteinExistence type="predicted"/>
<dbReference type="PROSITE" id="PS50089">
    <property type="entry name" value="ZF_RING_2"/>
    <property type="match status" value="1"/>
</dbReference>
<organism evidence="7 8">
    <name type="scientific">[Myrmecia] bisecta</name>
    <dbReference type="NCBI Taxonomy" id="41462"/>
    <lineage>
        <taxon>Eukaryota</taxon>
        <taxon>Viridiplantae</taxon>
        <taxon>Chlorophyta</taxon>
        <taxon>core chlorophytes</taxon>
        <taxon>Trebouxiophyceae</taxon>
        <taxon>Trebouxiales</taxon>
        <taxon>Trebouxiaceae</taxon>
        <taxon>Myrmecia</taxon>
    </lineage>
</organism>
<dbReference type="PANTHER" id="PTHR47692:SF2">
    <property type="entry name" value="ZINC FINGER RING-TYPE DOMAIN CONTAINING PROTEIN"/>
    <property type="match status" value="1"/>
</dbReference>
<dbReference type="GO" id="GO:0008270">
    <property type="term" value="F:zinc ion binding"/>
    <property type="evidence" value="ECO:0007669"/>
    <property type="project" value="UniProtKB-KW"/>
</dbReference>
<dbReference type="SMART" id="SM00184">
    <property type="entry name" value="RING"/>
    <property type="match status" value="1"/>
</dbReference>
<dbReference type="SUPFAM" id="SSF57850">
    <property type="entry name" value="RING/U-box"/>
    <property type="match status" value="1"/>
</dbReference>
<dbReference type="EMBL" id="JALJOR010000009">
    <property type="protein sequence ID" value="KAK9811556.1"/>
    <property type="molecule type" value="Genomic_DNA"/>
</dbReference>
<evidence type="ECO:0000256" key="1">
    <source>
        <dbReference type="ARBA" id="ARBA00022723"/>
    </source>
</evidence>
<evidence type="ECO:0000256" key="3">
    <source>
        <dbReference type="ARBA" id="ARBA00022833"/>
    </source>
</evidence>
<dbReference type="Proteomes" id="UP001489004">
    <property type="component" value="Unassembled WGS sequence"/>
</dbReference>
<evidence type="ECO:0000256" key="5">
    <source>
        <dbReference type="SAM" id="MobiDB-lite"/>
    </source>
</evidence>
<dbReference type="PROSITE" id="PS00518">
    <property type="entry name" value="ZF_RING_1"/>
    <property type="match status" value="1"/>
</dbReference>
<dbReference type="Gene3D" id="3.30.40.10">
    <property type="entry name" value="Zinc/RING finger domain, C3HC4 (zinc finger)"/>
    <property type="match status" value="1"/>
</dbReference>